<dbReference type="CDD" id="cd01164">
    <property type="entry name" value="FruK_PfkB_like"/>
    <property type="match status" value="1"/>
</dbReference>
<evidence type="ECO:0000256" key="3">
    <source>
        <dbReference type="ARBA" id="ARBA00022741"/>
    </source>
</evidence>
<evidence type="ECO:0000256" key="6">
    <source>
        <dbReference type="PIRNR" id="PIRNR000535"/>
    </source>
</evidence>
<dbReference type="SUPFAM" id="SSF53613">
    <property type="entry name" value="Ribokinase-like"/>
    <property type="match status" value="1"/>
</dbReference>
<organism evidence="8 9">
    <name type="scientific">Gordonia polyisoprenivorans</name>
    <dbReference type="NCBI Taxonomy" id="84595"/>
    <lineage>
        <taxon>Bacteria</taxon>
        <taxon>Bacillati</taxon>
        <taxon>Actinomycetota</taxon>
        <taxon>Actinomycetes</taxon>
        <taxon>Mycobacteriales</taxon>
        <taxon>Gordoniaceae</taxon>
        <taxon>Gordonia</taxon>
    </lineage>
</organism>
<dbReference type="PANTHER" id="PTHR46566">
    <property type="entry name" value="1-PHOSPHOFRUCTOKINASE-RELATED"/>
    <property type="match status" value="1"/>
</dbReference>
<dbReference type="GO" id="GO:0003872">
    <property type="term" value="F:6-phosphofructokinase activity"/>
    <property type="evidence" value="ECO:0007669"/>
    <property type="project" value="TreeGrafter"/>
</dbReference>
<keyword evidence="2 6" id="KW-0808">Transferase</keyword>
<dbReference type="PANTHER" id="PTHR46566:SF2">
    <property type="entry name" value="ATP-DEPENDENT 6-PHOSPHOFRUCTOKINASE ISOZYME 2"/>
    <property type="match status" value="1"/>
</dbReference>
<feature type="domain" description="Carbohydrate kinase PfkB" evidence="7">
    <location>
        <begin position="29"/>
        <end position="300"/>
    </location>
</feature>
<reference evidence="8 9" key="1">
    <citation type="submission" date="2020-04" db="EMBL/GenBank/DDBJ databases">
        <title>MicrobeNet Type strains.</title>
        <authorList>
            <person name="Nicholson A.C."/>
        </authorList>
    </citation>
    <scope>NUCLEOTIDE SEQUENCE [LARGE SCALE GENOMIC DNA]</scope>
    <source>
        <strain evidence="8 9">ATCC BAA-14</strain>
    </source>
</reference>
<dbReference type="InterPro" id="IPR017583">
    <property type="entry name" value="Tagatose/fructose_Pkinase"/>
</dbReference>
<dbReference type="GO" id="GO:0005524">
    <property type="term" value="F:ATP binding"/>
    <property type="evidence" value="ECO:0007669"/>
    <property type="project" value="UniProtKB-KW"/>
</dbReference>
<evidence type="ECO:0000256" key="4">
    <source>
        <dbReference type="ARBA" id="ARBA00022777"/>
    </source>
</evidence>
<dbReference type="InterPro" id="IPR011611">
    <property type="entry name" value="PfkB_dom"/>
</dbReference>
<evidence type="ECO:0000256" key="2">
    <source>
        <dbReference type="ARBA" id="ARBA00022679"/>
    </source>
</evidence>
<keyword evidence="3" id="KW-0547">Nucleotide-binding</keyword>
<dbReference type="RefSeq" id="WP_006368325.1">
    <property type="nucleotide sequence ID" value="NZ_JAAXPC010000009.1"/>
</dbReference>
<sequence length="319" mass="32539">MKSPATPHIVTVTMNPALDIHSSVPILQATEKMRCSRPRYDPGGGGINVARAAVRLGVPATAVFTSGGPTGARIEALLAAEGIATGPLGITGASRESLTVREVRTGQEYRFVLPGPDLTATEEQHCLAAMDEYASTATHLVVSGSLPPGCSDGFFPAVSAIADRHGCTLIVDTHGPALLRVRGAAVIKPSLRELREALDLPLPETDSQIDAARALIARGITDAVVVSRGAAGALVVTTDQVTDVAGVPVGSGFGSGVGAGDNMVAGITVALARGRPLPDAVRYGAAAGAAATLTPGTEPCRRHDVEHLYRAAPDSGAQK</sequence>
<comment type="caution">
    <text evidence="8">The sequence shown here is derived from an EMBL/GenBank/DDBJ whole genome shotgun (WGS) entry which is preliminary data.</text>
</comment>
<evidence type="ECO:0000256" key="5">
    <source>
        <dbReference type="ARBA" id="ARBA00022840"/>
    </source>
</evidence>
<gene>
    <name evidence="8" type="ORF">HGA05_16910</name>
</gene>
<dbReference type="AlphaFoldDB" id="A0A846WNR3"/>
<name>A0A846WNR3_9ACTN</name>
<keyword evidence="5" id="KW-0067">ATP-binding</keyword>
<proteinExistence type="inferred from homology"/>
<accession>A0A846WNR3</accession>
<evidence type="ECO:0000259" key="7">
    <source>
        <dbReference type="Pfam" id="PF00294"/>
    </source>
</evidence>
<dbReference type="InterPro" id="IPR029056">
    <property type="entry name" value="Ribokinase-like"/>
</dbReference>
<keyword evidence="4 8" id="KW-0418">Kinase</keyword>
<evidence type="ECO:0000313" key="8">
    <source>
        <dbReference type="EMBL" id="NKY03252.1"/>
    </source>
</evidence>
<dbReference type="Pfam" id="PF00294">
    <property type="entry name" value="PfkB"/>
    <property type="match status" value="1"/>
</dbReference>
<dbReference type="NCBIfam" id="TIGR03168">
    <property type="entry name" value="1-PFK"/>
    <property type="match status" value="1"/>
</dbReference>
<dbReference type="Gene3D" id="3.40.1190.20">
    <property type="match status" value="1"/>
</dbReference>
<protein>
    <submittedName>
        <fullName evidence="8">1-phosphofructokinase family hexose kinase</fullName>
    </submittedName>
</protein>
<dbReference type="EMBL" id="JAAXPC010000009">
    <property type="protein sequence ID" value="NKY03252.1"/>
    <property type="molecule type" value="Genomic_DNA"/>
</dbReference>
<dbReference type="PIRSF" id="PIRSF000535">
    <property type="entry name" value="1PFK/6PFK/LacC"/>
    <property type="match status" value="1"/>
</dbReference>
<comment type="similarity">
    <text evidence="1">Belongs to the carbohydrate kinase PfkB family.</text>
</comment>
<dbReference type="Proteomes" id="UP000563898">
    <property type="component" value="Unassembled WGS sequence"/>
</dbReference>
<evidence type="ECO:0000313" key="9">
    <source>
        <dbReference type="Proteomes" id="UP000563898"/>
    </source>
</evidence>
<evidence type="ECO:0000256" key="1">
    <source>
        <dbReference type="ARBA" id="ARBA00010688"/>
    </source>
</evidence>
<dbReference type="GO" id="GO:0005829">
    <property type="term" value="C:cytosol"/>
    <property type="evidence" value="ECO:0007669"/>
    <property type="project" value="TreeGrafter"/>
</dbReference>